<evidence type="ECO:0000313" key="2">
    <source>
        <dbReference type="Proteomes" id="UP001054837"/>
    </source>
</evidence>
<comment type="caution">
    <text evidence="1">The sequence shown here is derived from an EMBL/GenBank/DDBJ whole genome shotgun (WGS) entry which is preliminary data.</text>
</comment>
<protein>
    <submittedName>
        <fullName evidence="1">Uncharacterized protein</fullName>
    </submittedName>
</protein>
<evidence type="ECO:0000313" key="1">
    <source>
        <dbReference type="EMBL" id="GIX89461.1"/>
    </source>
</evidence>
<name>A0AAV4NXH5_9ARAC</name>
<keyword evidence="2" id="KW-1185">Reference proteome</keyword>
<reference evidence="1 2" key="1">
    <citation type="submission" date="2021-06" db="EMBL/GenBank/DDBJ databases">
        <title>Caerostris darwini draft genome.</title>
        <authorList>
            <person name="Kono N."/>
            <person name="Arakawa K."/>
        </authorList>
    </citation>
    <scope>NUCLEOTIDE SEQUENCE [LARGE SCALE GENOMIC DNA]</scope>
</reference>
<sequence length="85" mass="9353">MIRFVANPLEKCESWQTELFDSGDDPRMRWSRGSPMSIFSTLVSSPASSGSVFDEEGTGSCRSSPEHVLIHRHGEPLANDFPASP</sequence>
<dbReference type="Proteomes" id="UP001054837">
    <property type="component" value="Unassembled WGS sequence"/>
</dbReference>
<gene>
    <name evidence="1" type="ORF">CDAR_176241</name>
</gene>
<dbReference type="EMBL" id="BPLQ01002182">
    <property type="protein sequence ID" value="GIX89461.1"/>
    <property type="molecule type" value="Genomic_DNA"/>
</dbReference>
<proteinExistence type="predicted"/>
<dbReference type="AlphaFoldDB" id="A0AAV4NXH5"/>
<organism evidence="1 2">
    <name type="scientific">Caerostris darwini</name>
    <dbReference type="NCBI Taxonomy" id="1538125"/>
    <lineage>
        <taxon>Eukaryota</taxon>
        <taxon>Metazoa</taxon>
        <taxon>Ecdysozoa</taxon>
        <taxon>Arthropoda</taxon>
        <taxon>Chelicerata</taxon>
        <taxon>Arachnida</taxon>
        <taxon>Araneae</taxon>
        <taxon>Araneomorphae</taxon>
        <taxon>Entelegynae</taxon>
        <taxon>Araneoidea</taxon>
        <taxon>Araneidae</taxon>
        <taxon>Caerostris</taxon>
    </lineage>
</organism>
<accession>A0AAV4NXH5</accession>